<reference evidence="1 2" key="1">
    <citation type="submission" date="2014-04" db="EMBL/GenBank/DDBJ databases">
        <authorList>
            <consortium name="DOE Joint Genome Institute"/>
            <person name="Kuo A."/>
            <person name="Zuccaro A."/>
            <person name="Kohler A."/>
            <person name="Nagy L.G."/>
            <person name="Floudas D."/>
            <person name="Copeland A."/>
            <person name="Barry K.W."/>
            <person name="Cichocki N."/>
            <person name="Veneault-Fourrey C."/>
            <person name="LaButti K."/>
            <person name="Lindquist E.A."/>
            <person name="Lipzen A."/>
            <person name="Lundell T."/>
            <person name="Morin E."/>
            <person name="Murat C."/>
            <person name="Sun H."/>
            <person name="Tunlid A."/>
            <person name="Henrissat B."/>
            <person name="Grigoriev I.V."/>
            <person name="Hibbett D.S."/>
            <person name="Martin F."/>
            <person name="Nordberg H.P."/>
            <person name="Cantor M.N."/>
            <person name="Hua S.X."/>
        </authorList>
    </citation>
    <scope>NUCLEOTIDE SEQUENCE [LARGE SCALE GENOMIC DNA]</scope>
    <source>
        <strain evidence="1 2">MAFF 305830</strain>
    </source>
</reference>
<reference evidence="2" key="2">
    <citation type="submission" date="2015-01" db="EMBL/GenBank/DDBJ databases">
        <title>Evolutionary Origins and Diversification of the Mycorrhizal Mutualists.</title>
        <authorList>
            <consortium name="DOE Joint Genome Institute"/>
            <consortium name="Mycorrhizal Genomics Consortium"/>
            <person name="Kohler A."/>
            <person name="Kuo A."/>
            <person name="Nagy L.G."/>
            <person name="Floudas D."/>
            <person name="Copeland A."/>
            <person name="Barry K.W."/>
            <person name="Cichocki N."/>
            <person name="Veneault-Fourrey C."/>
            <person name="LaButti K."/>
            <person name="Lindquist E.A."/>
            <person name="Lipzen A."/>
            <person name="Lundell T."/>
            <person name="Morin E."/>
            <person name="Murat C."/>
            <person name="Riley R."/>
            <person name="Ohm R."/>
            <person name="Sun H."/>
            <person name="Tunlid A."/>
            <person name="Henrissat B."/>
            <person name="Grigoriev I.V."/>
            <person name="Hibbett D.S."/>
            <person name="Martin F."/>
        </authorList>
    </citation>
    <scope>NUCLEOTIDE SEQUENCE [LARGE SCALE GENOMIC DNA]</scope>
    <source>
        <strain evidence="2">MAFF 305830</strain>
    </source>
</reference>
<dbReference type="EMBL" id="KN824335">
    <property type="protein sequence ID" value="KIM23530.1"/>
    <property type="molecule type" value="Genomic_DNA"/>
</dbReference>
<dbReference type="Gene3D" id="3.80.10.10">
    <property type="entry name" value="Ribonuclease Inhibitor"/>
    <property type="match status" value="1"/>
</dbReference>
<organism evidence="1 2">
    <name type="scientific">Serendipita vermifera MAFF 305830</name>
    <dbReference type="NCBI Taxonomy" id="933852"/>
    <lineage>
        <taxon>Eukaryota</taxon>
        <taxon>Fungi</taxon>
        <taxon>Dikarya</taxon>
        <taxon>Basidiomycota</taxon>
        <taxon>Agaricomycotina</taxon>
        <taxon>Agaricomycetes</taxon>
        <taxon>Sebacinales</taxon>
        <taxon>Serendipitaceae</taxon>
        <taxon>Serendipita</taxon>
    </lineage>
</organism>
<evidence type="ECO:0000313" key="2">
    <source>
        <dbReference type="Proteomes" id="UP000054097"/>
    </source>
</evidence>
<dbReference type="OrthoDB" id="3365698at2759"/>
<dbReference type="AlphaFoldDB" id="A0A0C3AFU6"/>
<name>A0A0C3AFU6_SERVB</name>
<gene>
    <name evidence="1" type="ORF">M408DRAFT_27759</name>
</gene>
<accession>A0A0C3AFU6</accession>
<evidence type="ECO:0000313" key="1">
    <source>
        <dbReference type="EMBL" id="KIM23530.1"/>
    </source>
</evidence>
<dbReference type="InterPro" id="IPR032675">
    <property type="entry name" value="LRR_dom_sf"/>
</dbReference>
<dbReference type="HOGENOM" id="CLU_039336_1_0_1"/>
<keyword evidence="2" id="KW-1185">Reference proteome</keyword>
<dbReference type="SUPFAM" id="SSF52047">
    <property type="entry name" value="RNI-like"/>
    <property type="match status" value="1"/>
</dbReference>
<sequence length="363" mass="41365">MDSLIPVVIASVCRYWRSTILSLPSAWSIINSESVWTYDTAFVYVKTFLERSGPTSVHLHLPYIIDGKLSKEYKSKFFIPIISAASRITCLWISRRYFHGLLQNCFPNITTLSLESTDRDITTSLFKRSNFPALRSLNSGGCTWVSDSSADSPSLPPLKYLSIGKTCGTIWIRVVQEFSTTLKGLAISLSYRRLPQETVHFPLLEYLYIHEFNHPDTCPIQAITPVLNTYEEYLRPRSQGLNYAIVKNVRYLRSFDAHRLASYPSLEIFQLSADDTVLVALAKQLKQREELCPNLRRIEFARALRANPNLIDAAKRMIKFARPHIELVQLIFPPRWSHLPGSGNDLTVRNTTVLGTLTDHLLV</sequence>
<evidence type="ECO:0008006" key="3">
    <source>
        <dbReference type="Google" id="ProtNLM"/>
    </source>
</evidence>
<dbReference type="Proteomes" id="UP000054097">
    <property type="component" value="Unassembled WGS sequence"/>
</dbReference>
<protein>
    <recommendedName>
        <fullName evidence="3">F-box domain-containing protein</fullName>
    </recommendedName>
</protein>
<proteinExistence type="predicted"/>